<reference evidence="1" key="1">
    <citation type="journal article" date="2016" name="Gigascience">
        <title>De novo construction of an expanded transcriptome assembly for the western tarnished plant bug, Lygus hesperus.</title>
        <authorList>
            <person name="Tassone E.E."/>
            <person name="Geib S.M."/>
            <person name="Hall B."/>
            <person name="Fabrick J.A."/>
            <person name="Brent C.S."/>
            <person name="Hull J.J."/>
        </authorList>
    </citation>
    <scope>NUCLEOTIDE SEQUENCE</scope>
</reference>
<dbReference type="EMBL" id="GDHC01011853">
    <property type="protein sequence ID" value="JAQ06776.1"/>
    <property type="molecule type" value="Transcribed_RNA"/>
</dbReference>
<organism evidence="1">
    <name type="scientific">Lygus hesperus</name>
    <name type="common">Western plant bug</name>
    <dbReference type="NCBI Taxonomy" id="30085"/>
    <lineage>
        <taxon>Eukaryota</taxon>
        <taxon>Metazoa</taxon>
        <taxon>Ecdysozoa</taxon>
        <taxon>Arthropoda</taxon>
        <taxon>Hexapoda</taxon>
        <taxon>Insecta</taxon>
        <taxon>Pterygota</taxon>
        <taxon>Neoptera</taxon>
        <taxon>Paraneoptera</taxon>
        <taxon>Hemiptera</taxon>
        <taxon>Heteroptera</taxon>
        <taxon>Panheteroptera</taxon>
        <taxon>Cimicomorpha</taxon>
        <taxon>Miridae</taxon>
        <taxon>Mirini</taxon>
        <taxon>Lygus</taxon>
    </lineage>
</organism>
<name>A0A146LIN9_LYGHE</name>
<accession>A0A146LIN9</accession>
<protein>
    <submittedName>
        <fullName evidence="1">Uncharacterized protein</fullName>
    </submittedName>
</protein>
<evidence type="ECO:0000313" key="1">
    <source>
        <dbReference type="EMBL" id="JAQ06776.1"/>
    </source>
</evidence>
<gene>
    <name evidence="1" type="ORF">g.57297</name>
</gene>
<proteinExistence type="predicted"/>
<feature type="non-terminal residue" evidence="1">
    <location>
        <position position="1"/>
    </location>
</feature>
<dbReference type="AlphaFoldDB" id="A0A146LIN9"/>
<sequence>FLYKTSLIKTSRHFKWLCTDGWCSPEIHSQNSTKQFHFSFKDLINTRRSLSQAETRVSPHTSMELTGNFFSGNRQRTLGFWAPTEKDWEVEVEAPSSSSKLFQCQTSPANEQVNKLPGLMSWNLKSETSLL</sequence>